<sequence length="109" mass="12230">MRYQYYLDKATPFVLRRWIAFVVVAIIYFLRVALLDGFYIVSYGLGIYVLSLFIAFLSPQVDPEMQHLLDSDGPSLQPEHPMSSVLSCGGSRNLSSGTPLQELLLLLSS</sequence>
<reference evidence="7 8" key="1">
    <citation type="journal article" date="2020" name="Nat. Food">
        <title>A phased Vanilla planifolia genome enables genetic improvement of flavour and production.</title>
        <authorList>
            <person name="Hasing T."/>
            <person name="Tang H."/>
            <person name="Brym M."/>
            <person name="Khazi F."/>
            <person name="Huang T."/>
            <person name="Chambers A.H."/>
        </authorList>
    </citation>
    <scope>NUCLEOTIDE SEQUENCE [LARGE SCALE GENOMIC DNA]</scope>
    <source>
        <tissue evidence="7">Leaf</tissue>
    </source>
</reference>
<keyword evidence="5 6" id="KW-0472">Membrane</keyword>
<dbReference type="InterPro" id="IPR004932">
    <property type="entry name" value="Rer1"/>
</dbReference>
<name>A0A835VBZ9_VANPL</name>
<dbReference type="PANTHER" id="PTHR10743:SF28">
    <property type="entry name" value="PROTEIN RER1C"/>
    <property type="match status" value="1"/>
</dbReference>
<dbReference type="PANTHER" id="PTHR10743">
    <property type="entry name" value="PROTEIN RER1"/>
    <property type="match status" value="1"/>
</dbReference>
<gene>
    <name evidence="7" type="ORF">HPP92_004778</name>
</gene>
<dbReference type="OrthoDB" id="205255at2759"/>
<dbReference type="GO" id="GO:0006621">
    <property type="term" value="P:protein retention in ER lumen"/>
    <property type="evidence" value="ECO:0007669"/>
    <property type="project" value="TreeGrafter"/>
</dbReference>
<evidence type="ECO:0000256" key="5">
    <source>
        <dbReference type="ARBA" id="ARBA00023136"/>
    </source>
</evidence>
<feature type="transmembrane region" description="Helical" evidence="6">
    <location>
        <begin position="37"/>
        <end position="57"/>
    </location>
</feature>
<evidence type="ECO:0000256" key="6">
    <source>
        <dbReference type="SAM" id="Phobius"/>
    </source>
</evidence>
<evidence type="ECO:0000256" key="1">
    <source>
        <dbReference type="ARBA" id="ARBA00004141"/>
    </source>
</evidence>
<evidence type="ECO:0000256" key="4">
    <source>
        <dbReference type="ARBA" id="ARBA00022989"/>
    </source>
</evidence>
<dbReference type="AlphaFoldDB" id="A0A835VBZ9"/>
<evidence type="ECO:0000256" key="3">
    <source>
        <dbReference type="ARBA" id="ARBA00022692"/>
    </source>
</evidence>
<comment type="caution">
    <text evidence="7">The sequence shown here is derived from an EMBL/GenBank/DDBJ whole genome shotgun (WGS) entry which is preliminary data.</text>
</comment>
<feature type="transmembrane region" description="Helical" evidence="6">
    <location>
        <begin position="12"/>
        <end position="31"/>
    </location>
</feature>
<proteinExistence type="inferred from homology"/>
<evidence type="ECO:0000313" key="8">
    <source>
        <dbReference type="Proteomes" id="UP000636800"/>
    </source>
</evidence>
<accession>A0A835VBZ9</accession>
<dbReference type="GO" id="GO:0000139">
    <property type="term" value="C:Golgi membrane"/>
    <property type="evidence" value="ECO:0007669"/>
    <property type="project" value="TreeGrafter"/>
</dbReference>
<dbReference type="EMBL" id="JADCNL010000002">
    <property type="protein sequence ID" value="KAG0491380.1"/>
    <property type="molecule type" value="Genomic_DNA"/>
</dbReference>
<protein>
    <submittedName>
        <fullName evidence="7">Uncharacterized protein</fullName>
    </submittedName>
</protein>
<comment type="similarity">
    <text evidence="2">Belongs to the RER1 family.</text>
</comment>
<dbReference type="GO" id="GO:0005783">
    <property type="term" value="C:endoplasmic reticulum"/>
    <property type="evidence" value="ECO:0007669"/>
    <property type="project" value="GOC"/>
</dbReference>
<keyword evidence="3 6" id="KW-0812">Transmembrane</keyword>
<comment type="subcellular location">
    <subcellularLocation>
        <location evidence="1">Membrane</location>
        <topology evidence="1">Multi-pass membrane protein</topology>
    </subcellularLocation>
</comment>
<dbReference type="Proteomes" id="UP000636800">
    <property type="component" value="Chromosome 2"/>
</dbReference>
<evidence type="ECO:0000256" key="2">
    <source>
        <dbReference type="ARBA" id="ARBA00006070"/>
    </source>
</evidence>
<dbReference type="Pfam" id="PF03248">
    <property type="entry name" value="Rer1"/>
    <property type="match status" value="1"/>
</dbReference>
<keyword evidence="4 6" id="KW-1133">Transmembrane helix</keyword>
<organism evidence="7 8">
    <name type="scientific">Vanilla planifolia</name>
    <name type="common">Vanilla</name>
    <dbReference type="NCBI Taxonomy" id="51239"/>
    <lineage>
        <taxon>Eukaryota</taxon>
        <taxon>Viridiplantae</taxon>
        <taxon>Streptophyta</taxon>
        <taxon>Embryophyta</taxon>
        <taxon>Tracheophyta</taxon>
        <taxon>Spermatophyta</taxon>
        <taxon>Magnoliopsida</taxon>
        <taxon>Liliopsida</taxon>
        <taxon>Asparagales</taxon>
        <taxon>Orchidaceae</taxon>
        <taxon>Vanilloideae</taxon>
        <taxon>Vanilleae</taxon>
        <taxon>Vanilla</taxon>
    </lineage>
</organism>
<dbReference type="GO" id="GO:0006890">
    <property type="term" value="P:retrograde vesicle-mediated transport, Golgi to endoplasmic reticulum"/>
    <property type="evidence" value="ECO:0007669"/>
    <property type="project" value="TreeGrafter"/>
</dbReference>
<keyword evidence="8" id="KW-1185">Reference proteome</keyword>
<evidence type="ECO:0000313" key="7">
    <source>
        <dbReference type="EMBL" id="KAG0491380.1"/>
    </source>
</evidence>